<dbReference type="Proteomes" id="UP001056778">
    <property type="component" value="Chromosome 8"/>
</dbReference>
<evidence type="ECO:0000313" key="2">
    <source>
        <dbReference type="Proteomes" id="UP001056778"/>
    </source>
</evidence>
<name>A0ACB9SQX5_HOLOL</name>
<comment type="caution">
    <text evidence="1">The sequence shown here is derived from an EMBL/GenBank/DDBJ whole genome shotgun (WGS) entry which is preliminary data.</text>
</comment>
<keyword evidence="2" id="KW-1185">Reference proteome</keyword>
<protein>
    <submittedName>
        <fullName evidence="1">Thioredoxin domain-containing protein 11</fullName>
    </submittedName>
</protein>
<accession>A0ACB9SQX5</accession>
<proteinExistence type="predicted"/>
<gene>
    <name evidence="1" type="ORF">MML48_8g00007637</name>
</gene>
<evidence type="ECO:0000313" key="1">
    <source>
        <dbReference type="EMBL" id="KAI4457011.1"/>
    </source>
</evidence>
<dbReference type="EMBL" id="CM043022">
    <property type="protein sequence ID" value="KAI4457011.1"/>
    <property type="molecule type" value="Genomic_DNA"/>
</dbReference>
<organism evidence="1 2">
    <name type="scientific">Holotrichia oblita</name>
    <name type="common">Chafer beetle</name>
    <dbReference type="NCBI Taxonomy" id="644536"/>
    <lineage>
        <taxon>Eukaryota</taxon>
        <taxon>Metazoa</taxon>
        <taxon>Ecdysozoa</taxon>
        <taxon>Arthropoda</taxon>
        <taxon>Hexapoda</taxon>
        <taxon>Insecta</taxon>
        <taxon>Pterygota</taxon>
        <taxon>Neoptera</taxon>
        <taxon>Endopterygota</taxon>
        <taxon>Coleoptera</taxon>
        <taxon>Polyphaga</taxon>
        <taxon>Scarabaeiformia</taxon>
        <taxon>Scarabaeidae</taxon>
        <taxon>Melolonthinae</taxon>
        <taxon>Holotrichia</taxon>
    </lineage>
</organism>
<reference evidence="1" key="1">
    <citation type="submission" date="2022-04" db="EMBL/GenBank/DDBJ databases">
        <title>Chromosome-scale genome assembly of Holotrichia oblita Faldermann.</title>
        <authorList>
            <person name="Rongchong L."/>
        </authorList>
    </citation>
    <scope>NUCLEOTIDE SEQUENCE</scope>
    <source>
        <strain evidence="1">81SQS9</strain>
    </source>
</reference>
<sequence length="884" mass="102581">MSTLETETGQIQTLPTVEGHQPVSDKDAESDKPSKQKKPQKEVVIIGYTKPIYLRLIITRMINICKELGLMLLIAFAYAALTNDPPKVSKTPTAYPFFPKGSIVKDYYRGELTDAIQQARLSDSAFVMFYAPWDSESLEVRKEFELTARYMHKLITFSAVNCWQPSGECRSHYNKVYNWPVLIAYPAHGRGIQYNGPKTALHMIRFLNAFVEPVVRVNNLDVVYLRQTHDAVVVANINALPGSLDYAVFYSTALRYLEKDPFQEVVFAVNTDYNNGAQKLSLYIWNNTMIYIDGSWKVDSLLNWVHKNIVQVTVWASPTGTKSQHLANYIQPGPALILFTPRNPLYDSVDYYDMVIINISLLHEVALLYYYCKNNTRNFGAYLLSLGIHYHRLDNYKKMKTMCTASNIQNDNKELKTEFPSTVTYLNTNKWSNNSYCISPMNKKDTCINNEINHIIETKLGQEGHVRYKEKFDEMYKNMLRRDSDEKKRKDSWVETDYILESYKNVYKTSMLTGFNDVRSPKNLQKVRRQNKCRLKTIAEKYSPPLFSESILNKQTAKVDVTGLACQVNRSLSMIAMDSLKYHHFANSLSIDILNRKHKTALVIVDEKMESHYVLDEIVTDASTREFIQDFSRNKLKRALLNSSRKYNYTHTYTPNISRKDMKNYIRIIELDSVTFLPVVMKKNTAVVVLYHSKQCSFCNGIAYTFLTAAKAFSSVKKLLFARIDGELNTLPWEYTMESYPTILFFPDIKKSESRIFPKDTELSVTNLVHFILTNLNPSLKLHAMWSLCNQTKFQDENKLCISKVRIETLSLIETTLKEWRMSDMRDKAVILDKLRELKHLHLLLAHQPADRKSIEKCLTRLQWRMSHSLREHRKKIRKSSRLL</sequence>